<evidence type="ECO:0000256" key="2">
    <source>
        <dbReference type="ARBA" id="ARBA00022527"/>
    </source>
</evidence>
<evidence type="ECO:0000313" key="9">
    <source>
        <dbReference type="EMBL" id="RAY13250.1"/>
    </source>
</evidence>
<dbReference type="PANTHER" id="PTHR43289:SF6">
    <property type="entry name" value="SERINE_THREONINE-PROTEIN KINASE NEKL-3"/>
    <property type="match status" value="1"/>
</dbReference>
<evidence type="ECO:0000256" key="4">
    <source>
        <dbReference type="ARBA" id="ARBA00022741"/>
    </source>
</evidence>
<dbReference type="PIRSF" id="PIRSF000654">
    <property type="entry name" value="Integrin-linked_kinase"/>
    <property type="match status" value="1"/>
</dbReference>
<keyword evidence="2" id="KW-0723">Serine/threonine-protein kinase</keyword>
<keyword evidence="5" id="KW-0418">Kinase</keyword>
<evidence type="ECO:0000256" key="5">
    <source>
        <dbReference type="ARBA" id="ARBA00022777"/>
    </source>
</evidence>
<keyword evidence="3" id="KW-0808">Transferase</keyword>
<comment type="caution">
    <text evidence="9">The sequence shown here is derived from an EMBL/GenBank/DDBJ whole genome shotgun (WGS) entry which is preliminary data.</text>
</comment>
<keyword evidence="10" id="KW-1185">Reference proteome</keyword>
<dbReference type="Gene3D" id="1.10.510.10">
    <property type="entry name" value="Transferase(Phosphotransferase) domain 1"/>
    <property type="match status" value="1"/>
</dbReference>
<dbReference type="GO" id="GO:0004674">
    <property type="term" value="F:protein serine/threonine kinase activity"/>
    <property type="evidence" value="ECO:0007669"/>
    <property type="project" value="UniProtKB-KW"/>
</dbReference>
<evidence type="ECO:0000256" key="7">
    <source>
        <dbReference type="PROSITE-ProRule" id="PRU10141"/>
    </source>
</evidence>
<dbReference type="SMART" id="SM00220">
    <property type="entry name" value="S_TKc"/>
    <property type="match status" value="1"/>
</dbReference>
<dbReference type="GO" id="GO:0005524">
    <property type="term" value="F:ATP binding"/>
    <property type="evidence" value="ECO:0007669"/>
    <property type="project" value="UniProtKB-UniRule"/>
</dbReference>
<feature type="binding site" evidence="7">
    <location>
        <position position="25"/>
    </location>
    <ligand>
        <name>ATP</name>
        <dbReference type="ChEBI" id="CHEBI:30616"/>
    </ligand>
</feature>
<keyword evidence="4 7" id="KW-0547">Nucleotide-binding</keyword>
<feature type="domain" description="Protein kinase" evidence="8">
    <location>
        <begin position="1"/>
        <end position="258"/>
    </location>
</feature>
<evidence type="ECO:0000256" key="1">
    <source>
        <dbReference type="ARBA" id="ARBA00012513"/>
    </source>
</evidence>
<dbReference type="PROSITE" id="PS00108">
    <property type="entry name" value="PROTEIN_KINASE_ST"/>
    <property type="match status" value="1"/>
</dbReference>
<dbReference type="InterPro" id="IPR011009">
    <property type="entry name" value="Kinase-like_dom_sf"/>
</dbReference>
<dbReference type="Gene3D" id="3.30.200.20">
    <property type="entry name" value="Phosphorylase Kinase, domain 1"/>
    <property type="match status" value="1"/>
</dbReference>
<dbReference type="SUPFAM" id="SSF56112">
    <property type="entry name" value="Protein kinase-like (PK-like)"/>
    <property type="match status" value="1"/>
</dbReference>
<evidence type="ECO:0000256" key="6">
    <source>
        <dbReference type="ARBA" id="ARBA00022840"/>
    </source>
</evidence>
<gene>
    <name evidence="9" type="ORF">DPM19_21555</name>
</gene>
<evidence type="ECO:0000256" key="3">
    <source>
        <dbReference type="ARBA" id="ARBA00022679"/>
    </source>
</evidence>
<evidence type="ECO:0000259" key="8">
    <source>
        <dbReference type="PROSITE" id="PS50011"/>
    </source>
</evidence>
<dbReference type="Pfam" id="PF00069">
    <property type="entry name" value="Pkinase"/>
    <property type="match status" value="1"/>
</dbReference>
<reference evidence="9 10" key="1">
    <citation type="submission" date="2018-06" db="EMBL/GenBank/DDBJ databases">
        <title>Actinomadura craniellae sp. nov. isolated from marine sponge Craniella sp.</title>
        <authorList>
            <person name="Li L."/>
            <person name="Xu Q.H."/>
            <person name="Lin H.W."/>
            <person name="Lu Y.H."/>
        </authorList>
    </citation>
    <scope>NUCLEOTIDE SEQUENCE [LARGE SCALE GENOMIC DNA]</scope>
    <source>
        <strain evidence="9 10">LHW63021</strain>
    </source>
</reference>
<proteinExistence type="predicted"/>
<organism evidence="9 10">
    <name type="scientific">Actinomadura craniellae</name>
    <dbReference type="NCBI Taxonomy" id="2231787"/>
    <lineage>
        <taxon>Bacteria</taxon>
        <taxon>Bacillati</taxon>
        <taxon>Actinomycetota</taxon>
        <taxon>Actinomycetes</taxon>
        <taxon>Streptosporangiales</taxon>
        <taxon>Thermomonosporaceae</taxon>
        <taxon>Actinomadura</taxon>
    </lineage>
</organism>
<dbReference type="InterPro" id="IPR008271">
    <property type="entry name" value="Ser/Thr_kinase_AS"/>
</dbReference>
<name>A0A365H2C9_9ACTN</name>
<dbReference type="PROSITE" id="PS50011">
    <property type="entry name" value="PROTEIN_KINASE_DOM"/>
    <property type="match status" value="1"/>
</dbReference>
<dbReference type="InterPro" id="IPR000719">
    <property type="entry name" value="Prot_kinase_dom"/>
</dbReference>
<keyword evidence="6 7" id="KW-0067">ATP-binding</keyword>
<sequence length="258" mass="27751">MLGEGGFATVYRARQISLDRDVAVKVLDRRLGERDLRRFRREVDAAVRLSGHPGVVAVHDRGTLDDGRPFLVMELCPGGSLADRLHRDGPLPPGTVRRFGVQIADAVAAAHELGVLHRDIKPANLLLSRFGLVALADFGIAVLADPGQDHSVTLSMTPAYAAPEMFKGADPSPASDVYSLGATLYALLAGRAPHSPDRQLRPEALIAHLIRQQGAPLPRVPGVSDALMDVLRRALDPDPATRYPTAVRLRDALTALDP</sequence>
<dbReference type="EC" id="2.7.11.1" evidence="1"/>
<dbReference type="CDD" id="cd14014">
    <property type="entry name" value="STKc_PknB_like"/>
    <property type="match status" value="1"/>
</dbReference>
<dbReference type="PROSITE" id="PS00107">
    <property type="entry name" value="PROTEIN_KINASE_ATP"/>
    <property type="match status" value="1"/>
</dbReference>
<dbReference type="AlphaFoldDB" id="A0A365H2C9"/>
<dbReference type="EMBL" id="QLYX01000010">
    <property type="protein sequence ID" value="RAY13250.1"/>
    <property type="molecule type" value="Genomic_DNA"/>
</dbReference>
<dbReference type="PANTHER" id="PTHR43289">
    <property type="entry name" value="MITOGEN-ACTIVATED PROTEIN KINASE KINASE KINASE 20-RELATED"/>
    <property type="match status" value="1"/>
</dbReference>
<dbReference type="InterPro" id="IPR017441">
    <property type="entry name" value="Protein_kinase_ATP_BS"/>
</dbReference>
<protein>
    <recommendedName>
        <fullName evidence="1">non-specific serine/threonine protein kinase</fullName>
        <ecNumber evidence="1">2.7.11.1</ecNumber>
    </recommendedName>
</protein>
<dbReference type="Proteomes" id="UP000251891">
    <property type="component" value="Unassembled WGS sequence"/>
</dbReference>
<accession>A0A365H2C9</accession>
<evidence type="ECO:0000313" key="10">
    <source>
        <dbReference type="Proteomes" id="UP000251891"/>
    </source>
</evidence>